<comment type="caution">
    <text evidence="1">The sequence shown here is derived from an EMBL/GenBank/DDBJ whole genome shotgun (WGS) entry which is preliminary data.</text>
</comment>
<accession>A0ACB9ZEK0</accession>
<protein>
    <submittedName>
        <fullName evidence="1">Uncharacterized protein</fullName>
    </submittedName>
</protein>
<evidence type="ECO:0000313" key="1">
    <source>
        <dbReference type="EMBL" id="KAI4869655.1"/>
    </source>
</evidence>
<organism evidence="1 2">
    <name type="scientific">Hypoxylon rubiginosum</name>
    <dbReference type="NCBI Taxonomy" id="110542"/>
    <lineage>
        <taxon>Eukaryota</taxon>
        <taxon>Fungi</taxon>
        <taxon>Dikarya</taxon>
        <taxon>Ascomycota</taxon>
        <taxon>Pezizomycotina</taxon>
        <taxon>Sordariomycetes</taxon>
        <taxon>Xylariomycetidae</taxon>
        <taxon>Xylariales</taxon>
        <taxon>Hypoxylaceae</taxon>
        <taxon>Hypoxylon</taxon>
    </lineage>
</organism>
<reference evidence="1 2" key="1">
    <citation type="journal article" date="2022" name="New Phytol.">
        <title>Ecological generalism drives hyperdiversity of secondary metabolite gene clusters in xylarialean endophytes.</title>
        <authorList>
            <person name="Franco M.E.E."/>
            <person name="Wisecaver J.H."/>
            <person name="Arnold A.E."/>
            <person name="Ju Y.M."/>
            <person name="Slot J.C."/>
            <person name="Ahrendt S."/>
            <person name="Moore L.P."/>
            <person name="Eastman K.E."/>
            <person name="Scott K."/>
            <person name="Konkel Z."/>
            <person name="Mondo S.J."/>
            <person name="Kuo A."/>
            <person name="Hayes R.D."/>
            <person name="Haridas S."/>
            <person name="Andreopoulos B."/>
            <person name="Riley R."/>
            <person name="LaButti K."/>
            <person name="Pangilinan J."/>
            <person name="Lipzen A."/>
            <person name="Amirebrahimi M."/>
            <person name="Yan J."/>
            <person name="Adam C."/>
            <person name="Keymanesh K."/>
            <person name="Ng V."/>
            <person name="Louie K."/>
            <person name="Northen T."/>
            <person name="Drula E."/>
            <person name="Henrissat B."/>
            <person name="Hsieh H.M."/>
            <person name="Youens-Clark K."/>
            <person name="Lutzoni F."/>
            <person name="Miadlikowska J."/>
            <person name="Eastwood D.C."/>
            <person name="Hamelin R.C."/>
            <person name="Grigoriev I.V."/>
            <person name="U'Ren J.M."/>
        </authorList>
    </citation>
    <scope>NUCLEOTIDE SEQUENCE [LARGE SCALE GENOMIC DNA]</scope>
    <source>
        <strain evidence="1 2">CBS 119005</strain>
    </source>
</reference>
<proteinExistence type="predicted"/>
<gene>
    <name evidence="1" type="ORF">F4820DRAFT_385916</name>
</gene>
<evidence type="ECO:0000313" key="2">
    <source>
        <dbReference type="Proteomes" id="UP001497700"/>
    </source>
</evidence>
<dbReference type="EMBL" id="MU393429">
    <property type="protein sequence ID" value="KAI4869655.1"/>
    <property type="molecule type" value="Genomic_DNA"/>
</dbReference>
<sequence>MASEWRRACVGCTRSKRQCTKGVPSCRRCVDRGIPCLYPPARRTNGVLRTVAPAPAPAPVDLQPPSTTDRSANPPPLTTRGPDSCGGSSSAEAEDICNLPFSPLQLTQADLCADLGRTPAVQTSFDDETTSNATPGILSMDTTWFLAPESWVADYTLPEMEPEVVEHAILQRFVDGMQKWLREWATRGSSPLHHWHLYRERMPRHVQDAYTAVAAYHAARTPAARSTVARVLDDRVAQLLQDQALGTSLPTGRQELDVFDHLSRVQALLAYQAIRLFDGDVRMRAQAEAMIPTLFLWSKQLLEAAKDGLARRPARFLAAFTASRAASAGGFSRITSSGGDASEDALWRAWVLVESVRRTWLAANYLQEIYLHLKRGWGECPGRVMFTMRAGLWEAPSPYAWARACRERGALFLATKQAESLVFDSGPEDVDEFSLVILELSYGVERIERWQGGAKASRERPSLMEVLG</sequence>
<name>A0ACB9ZEK0_9PEZI</name>
<keyword evidence="2" id="KW-1185">Reference proteome</keyword>
<dbReference type="Proteomes" id="UP001497700">
    <property type="component" value="Unassembled WGS sequence"/>
</dbReference>